<dbReference type="AlphaFoldDB" id="A0A3R9Y625"/>
<keyword evidence="2" id="KW-1185">Reference proteome</keyword>
<comment type="caution">
    <text evidence="1">The sequence shown here is derived from an EMBL/GenBank/DDBJ whole genome shotgun (WGS) entry which is preliminary data.</text>
</comment>
<organism evidence="1 2">
    <name type="scientific">Aquibium carbonis</name>
    <dbReference type="NCBI Taxonomy" id="2495581"/>
    <lineage>
        <taxon>Bacteria</taxon>
        <taxon>Pseudomonadati</taxon>
        <taxon>Pseudomonadota</taxon>
        <taxon>Alphaproteobacteria</taxon>
        <taxon>Hyphomicrobiales</taxon>
        <taxon>Phyllobacteriaceae</taxon>
        <taxon>Aquibium</taxon>
    </lineage>
</organism>
<name>A0A3R9Y625_9HYPH</name>
<dbReference type="PROSITE" id="PS51257">
    <property type="entry name" value="PROKAR_LIPOPROTEIN"/>
    <property type="match status" value="1"/>
</dbReference>
<accession>A0A3R9Y625</accession>
<evidence type="ECO:0000313" key="1">
    <source>
        <dbReference type="EMBL" id="RST84987.1"/>
    </source>
</evidence>
<reference evidence="1 2" key="1">
    <citation type="submission" date="2018-12" db="EMBL/GenBank/DDBJ databases">
        <title>Mesorhizobium carbonis sp. nov., isolated from coal mine water.</title>
        <authorList>
            <person name="Xin W."/>
            <person name="Xu Z."/>
            <person name="Xiang F."/>
            <person name="Zhang J."/>
            <person name="Xi L."/>
            <person name="Liu J."/>
        </authorList>
    </citation>
    <scope>NUCLEOTIDE SEQUENCE [LARGE SCALE GENOMIC DNA]</scope>
    <source>
        <strain evidence="1 2">B2.3</strain>
    </source>
</reference>
<gene>
    <name evidence="1" type="ORF">EJC49_18075</name>
</gene>
<dbReference type="Proteomes" id="UP000278398">
    <property type="component" value="Unassembled WGS sequence"/>
</dbReference>
<dbReference type="RefSeq" id="WP_126701335.1">
    <property type="nucleotide sequence ID" value="NZ_RWKW01000070.1"/>
</dbReference>
<dbReference type="EMBL" id="RWKW01000070">
    <property type="protein sequence ID" value="RST84987.1"/>
    <property type="molecule type" value="Genomic_DNA"/>
</dbReference>
<dbReference type="OrthoDB" id="8113171at2"/>
<sequence>MAGRIRFWSGAFGASVLAVVLSGCTTLPDFAERDFIKMESLFYSVEQELCESLALIKGEPGVAAKLREAGVSIDRQYAKVTAGLELMKVLDAGGNATFVIPVNNGNAGLGLGATSRRVNSVRTTVSVYYPFTELECTGQIANPPERIAGGLGLKEWILNTTVALINVRETPAAYSYEVSFDVTRDARARPTISLATSGFTLIGGDLSLGGARKLTHWLSVTVRDVALDDAPASRGGIPTGVRDALDREEGLAILRRVKE</sequence>
<proteinExistence type="predicted"/>
<protein>
    <submittedName>
        <fullName evidence="1">Uncharacterized protein</fullName>
    </submittedName>
</protein>
<evidence type="ECO:0000313" key="2">
    <source>
        <dbReference type="Proteomes" id="UP000278398"/>
    </source>
</evidence>